<comment type="subcellular location">
    <subcellularLocation>
        <location evidence="1">Membrane</location>
        <topology evidence="1">Single-pass type I membrane protein</topology>
    </subcellularLocation>
</comment>
<dbReference type="GO" id="GO:0016020">
    <property type="term" value="C:membrane"/>
    <property type="evidence" value="ECO:0007669"/>
    <property type="project" value="UniProtKB-SubCell"/>
</dbReference>
<dbReference type="PANTHER" id="PTHR48063:SF101">
    <property type="entry name" value="LRR RECEPTOR-LIKE SERINE_THREONINE-PROTEIN KINASE FLS2"/>
    <property type="match status" value="1"/>
</dbReference>
<sequence length="293" mass="31895">MTSHKCGSPTVAAAVPPTSFTKAVILSFRCNKMTSGKMISCTGNNDTVTIKTDDASDSITLKAPIKKLDGSEFRNAFSKAYVRNLGFLRIIDLSSNKLTGEIPIEVTALVQLVQLNLSSNDLSGAIPKLIGNMTKLESLDLSDNDLSGKIPRSLAEVSSLAYLDLSNNQLSGRIPTSSQLQSFNASSYSMKLGLCGPPLTSSCPGDETPRDSPTSVPDDESYNEESETWFDKLWFYIGLGAGFINGFCGVCGNLLINTTRRNSYFRFMQCIGDWLYVMITVKVATLRRKLALH</sequence>
<evidence type="ECO:0000256" key="7">
    <source>
        <dbReference type="ARBA" id="ARBA00022989"/>
    </source>
</evidence>
<evidence type="ECO:0000256" key="3">
    <source>
        <dbReference type="ARBA" id="ARBA00022614"/>
    </source>
</evidence>
<keyword evidence="8 12" id="KW-0472">Membrane</keyword>
<evidence type="ECO:0000256" key="9">
    <source>
        <dbReference type="ARBA" id="ARBA00023170"/>
    </source>
</evidence>
<dbReference type="InterPro" id="IPR046956">
    <property type="entry name" value="RLP23-like"/>
</dbReference>
<dbReference type="FunFam" id="3.80.10.10:FF:000111">
    <property type="entry name" value="LRR receptor-like serine/threonine-protein kinase ERECTA"/>
    <property type="match status" value="1"/>
</dbReference>
<evidence type="ECO:0000256" key="12">
    <source>
        <dbReference type="SAM" id="Phobius"/>
    </source>
</evidence>
<keyword evidence="6" id="KW-0677">Repeat</keyword>
<dbReference type="PRINTS" id="PR00019">
    <property type="entry name" value="LEURICHRPT"/>
</dbReference>
<dbReference type="STRING" id="3476.A0A2P5CDY7"/>
<protein>
    <submittedName>
        <fullName evidence="13">LRR domain containing protein</fullName>
    </submittedName>
</protein>
<dbReference type="InterPro" id="IPR001611">
    <property type="entry name" value="Leu-rich_rpt"/>
</dbReference>
<dbReference type="OrthoDB" id="1748906at2759"/>
<dbReference type="Proteomes" id="UP000237105">
    <property type="component" value="Unassembled WGS sequence"/>
</dbReference>
<accession>A0A2P5CDY7</accession>
<dbReference type="Gene3D" id="3.80.10.10">
    <property type="entry name" value="Ribonuclease Inhibitor"/>
    <property type="match status" value="1"/>
</dbReference>
<evidence type="ECO:0000256" key="5">
    <source>
        <dbReference type="ARBA" id="ARBA00022729"/>
    </source>
</evidence>
<feature type="region of interest" description="Disordered" evidence="11">
    <location>
        <begin position="201"/>
        <end position="222"/>
    </location>
</feature>
<keyword evidence="7 12" id="KW-1133">Transmembrane helix</keyword>
<evidence type="ECO:0000256" key="6">
    <source>
        <dbReference type="ARBA" id="ARBA00022737"/>
    </source>
</evidence>
<keyword evidence="14" id="KW-1185">Reference proteome</keyword>
<evidence type="ECO:0000313" key="13">
    <source>
        <dbReference type="EMBL" id="PON59248.1"/>
    </source>
</evidence>
<keyword evidence="9" id="KW-0675">Receptor</keyword>
<dbReference type="PANTHER" id="PTHR48063">
    <property type="entry name" value="LRR RECEPTOR-LIKE KINASE"/>
    <property type="match status" value="1"/>
</dbReference>
<dbReference type="EMBL" id="JXTB01000141">
    <property type="protein sequence ID" value="PON59248.1"/>
    <property type="molecule type" value="Genomic_DNA"/>
</dbReference>
<proteinExistence type="inferred from homology"/>
<dbReference type="Pfam" id="PF13855">
    <property type="entry name" value="LRR_8"/>
    <property type="match status" value="1"/>
</dbReference>
<dbReference type="SUPFAM" id="SSF52058">
    <property type="entry name" value="L domain-like"/>
    <property type="match status" value="1"/>
</dbReference>
<organism evidence="13 14">
    <name type="scientific">Parasponia andersonii</name>
    <name type="common">Sponia andersonii</name>
    <dbReference type="NCBI Taxonomy" id="3476"/>
    <lineage>
        <taxon>Eukaryota</taxon>
        <taxon>Viridiplantae</taxon>
        <taxon>Streptophyta</taxon>
        <taxon>Embryophyta</taxon>
        <taxon>Tracheophyta</taxon>
        <taxon>Spermatophyta</taxon>
        <taxon>Magnoliopsida</taxon>
        <taxon>eudicotyledons</taxon>
        <taxon>Gunneridae</taxon>
        <taxon>Pentapetalae</taxon>
        <taxon>rosids</taxon>
        <taxon>fabids</taxon>
        <taxon>Rosales</taxon>
        <taxon>Cannabaceae</taxon>
        <taxon>Parasponia</taxon>
    </lineage>
</organism>
<gene>
    <name evidence="13" type="ORF">PanWU01x14_159970</name>
</gene>
<dbReference type="Pfam" id="PF00560">
    <property type="entry name" value="LRR_1"/>
    <property type="match status" value="1"/>
</dbReference>
<reference evidence="14" key="1">
    <citation type="submission" date="2016-06" db="EMBL/GenBank/DDBJ databases">
        <title>Parallel loss of symbiosis genes in relatives of nitrogen-fixing non-legume Parasponia.</title>
        <authorList>
            <person name="Van Velzen R."/>
            <person name="Holmer R."/>
            <person name="Bu F."/>
            <person name="Rutten L."/>
            <person name="Van Zeijl A."/>
            <person name="Liu W."/>
            <person name="Santuari L."/>
            <person name="Cao Q."/>
            <person name="Sharma T."/>
            <person name="Shen D."/>
            <person name="Roswanjaya Y."/>
            <person name="Wardhani T."/>
            <person name="Kalhor M.S."/>
            <person name="Jansen J."/>
            <person name="Van den Hoogen J."/>
            <person name="Gungor B."/>
            <person name="Hartog M."/>
            <person name="Hontelez J."/>
            <person name="Verver J."/>
            <person name="Yang W.-C."/>
            <person name="Schijlen E."/>
            <person name="Repin R."/>
            <person name="Schilthuizen M."/>
            <person name="Schranz E."/>
            <person name="Heidstra R."/>
            <person name="Miyata K."/>
            <person name="Fedorova E."/>
            <person name="Kohlen W."/>
            <person name="Bisseling T."/>
            <person name="Smit S."/>
            <person name="Geurts R."/>
        </authorList>
    </citation>
    <scope>NUCLEOTIDE SEQUENCE [LARGE SCALE GENOMIC DNA]</scope>
    <source>
        <strain evidence="14">cv. WU1-14</strain>
    </source>
</reference>
<comment type="similarity">
    <text evidence="2">Belongs to the RLP family.</text>
</comment>
<evidence type="ECO:0000256" key="4">
    <source>
        <dbReference type="ARBA" id="ARBA00022692"/>
    </source>
</evidence>
<evidence type="ECO:0000256" key="2">
    <source>
        <dbReference type="ARBA" id="ARBA00009592"/>
    </source>
</evidence>
<evidence type="ECO:0000256" key="8">
    <source>
        <dbReference type="ARBA" id="ARBA00023136"/>
    </source>
</evidence>
<feature type="transmembrane region" description="Helical" evidence="12">
    <location>
        <begin position="233"/>
        <end position="256"/>
    </location>
</feature>
<comment type="caution">
    <text evidence="13">The sequence shown here is derived from an EMBL/GenBank/DDBJ whole genome shotgun (WGS) entry which is preliminary data.</text>
</comment>
<keyword evidence="3" id="KW-0433">Leucine-rich repeat</keyword>
<evidence type="ECO:0000256" key="10">
    <source>
        <dbReference type="ARBA" id="ARBA00023180"/>
    </source>
</evidence>
<keyword evidence="5" id="KW-0732">Signal</keyword>
<evidence type="ECO:0000256" key="11">
    <source>
        <dbReference type="SAM" id="MobiDB-lite"/>
    </source>
</evidence>
<dbReference type="AlphaFoldDB" id="A0A2P5CDY7"/>
<keyword evidence="10" id="KW-0325">Glycoprotein</keyword>
<evidence type="ECO:0000313" key="14">
    <source>
        <dbReference type="Proteomes" id="UP000237105"/>
    </source>
</evidence>
<name>A0A2P5CDY7_PARAD</name>
<evidence type="ECO:0000256" key="1">
    <source>
        <dbReference type="ARBA" id="ARBA00004479"/>
    </source>
</evidence>
<dbReference type="PROSITE" id="PS51450">
    <property type="entry name" value="LRR"/>
    <property type="match status" value="1"/>
</dbReference>
<dbReference type="InterPro" id="IPR032675">
    <property type="entry name" value="LRR_dom_sf"/>
</dbReference>
<keyword evidence="4 12" id="KW-0812">Transmembrane</keyword>